<accession>U2ZSG6</accession>
<organism evidence="2 3">
    <name type="scientific">Caenibius tardaugens NBRC 16725</name>
    <dbReference type="NCBI Taxonomy" id="1219035"/>
    <lineage>
        <taxon>Bacteria</taxon>
        <taxon>Pseudomonadati</taxon>
        <taxon>Pseudomonadota</taxon>
        <taxon>Alphaproteobacteria</taxon>
        <taxon>Sphingomonadales</taxon>
        <taxon>Erythrobacteraceae</taxon>
        <taxon>Caenibius</taxon>
    </lineage>
</organism>
<evidence type="ECO:0000256" key="1">
    <source>
        <dbReference type="SAM" id="Phobius"/>
    </source>
</evidence>
<comment type="caution">
    <text evidence="2">The sequence shown here is derived from an EMBL/GenBank/DDBJ whole genome shotgun (WGS) entry which is preliminary data.</text>
</comment>
<dbReference type="InterPro" id="IPR005325">
    <property type="entry name" value="DUF308_memb"/>
</dbReference>
<dbReference type="Pfam" id="PF03729">
    <property type="entry name" value="DUF308"/>
    <property type="match status" value="1"/>
</dbReference>
<feature type="transmembrane region" description="Helical" evidence="1">
    <location>
        <begin position="43"/>
        <end position="63"/>
    </location>
</feature>
<gene>
    <name evidence="2" type="ORF">NT2_02_03810</name>
</gene>
<keyword evidence="1" id="KW-1133">Transmembrane helix</keyword>
<dbReference type="RefSeq" id="WP_021689206.1">
    <property type="nucleotide sequence ID" value="NZ_BASZ01000002.1"/>
</dbReference>
<feature type="transmembrane region" description="Helical" evidence="1">
    <location>
        <begin position="102"/>
        <end position="122"/>
    </location>
</feature>
<keyword evidence="1" id="KW-0812">Transmembrane</keyword>
<dbReference type="eggNOG" id="COG3247">
    <property type="taxonomic scope" value="Bacteria"/>
</dbReference>
<dbReference type="EMBL" id="BASZ01000002">
    <property type="protein sequence ID" value="GAD48299.1"/>
    <property type="molecule type" value="Genomic_DNA"/>
</dbReference>
<evidence type="ECO:0000313" key="3">
    <source>
        <dbReference type="Proteomes" id="UP000016568"/>
    </source>
</evidence>
<protein>
    <recommendedName>
        <fullName evidence="4">HdeD family acid-resistance protein</fullName>
    </recommendedName>
</protein>
<reference evidence="2 3" key="1">
    <citation type="submission" date="2013-09" db="EMBL/GenBank/DDBJ databases">
        <title>Whole genome shotgun sequence of Novosphingobium tardaugens NBRC 16725.</title>
        <authorList>
            <person name="Isaki S."/>
            <person name="Hosoyama A."/>
            <person name="Tsuchikane K."/>
            <person name="Katsumata H."/>
            <person name="Ando Y."/>
            <person name="Yamazaki S."/>
            <person name="Fujita N."/>
        </authorList>
    </citation>
    <scope>NUCLEOTIDE SEQUENCE [LARGE SCALE GENOMIC DNA]</scope>
    <source>
        <strain evidence="2 3">NBRC 16725</strain>
    </source>
</reference>
<dbReference type="KEGG" id="ntd:EGO55_01445"/>
<feature type="transmembrane region" description="Helical" evidence="1">
    <location>
        <begin position="75"/>
        <end position="96"/>
    </location>
</feature>
<dbReference type="PANTHER" id="PTHR34989:SF1">
    <property type="entry name" value="PROTEIN HDED"/>
    <property type="match status" value="1"/>
</dbReference>
<proteinExistence type="predicted"/>
<sequence length="186" mass="19753">METDRTDNPALHAARSAWGWILAYGLIVIAIGVLALLNPVATGFAAGFLLAIMLIVYGISAIVSGFSAFAHRGRWVEILLGLLALAAGIALLFIPLAGAASIVWMLGFWLFAAGIVEIVSAIQGTHDKGWRLFLGILDVILGAILFLSSPETSLLYLAFIIAASFLFRGVFLITLALATRQATRAL</sequence>
<feature type="transmembrane region" description="Helical" evidence="1">
    <location>
        <begin position="129"/>
        <end position="148"/>
    </location>
</feature>
<dbReference type="AlphaFoldDB" id="U2ZSG6"/>
<dbReference type="PANTHER" id="PTHR34989">
    <property type="entry name" value="PROTEIN HDED"/>
    <property type="match status" value="1"/>
</dbReference>
<dbReference type="GO" id="GO:0005886">
    <property type="term" value="C:plasma membrane"/>
    <property type="evidence" value="ECO:0007669"/>
    <property type="project" value="TreeGrafter"/>
</dbReference>
<keyword evidence="3" id="KW-1185">Reference proteome</keyword>
<name>U2ZSG6_9SPHN</name>
<evidence type="ECO:0008006" key="4">
    <source>
        <dbReference type="Google" id="ProtNLM"/>
    </source>
</evidence>
<dbReference type="OrthoDB" id="7581334at2"/>
<feature type="transmembrane region" description="Helical" evidence="1">
    <location>
        <begin position="154"/>
        <end position="178"/>
    </location>
</feature>
<feature type="transmembrane region" description="Helical" evidence="1">
    <location>
        <begin position="17"/>
        <end position="37"/>
    </location>
</feature>
<evidence type="ECO:0000313" key="2">
    <source>
        <dbReference type="EMBL" id="GAD48299.1"/>
    </source>
</evidence>
<dbReference type="Proteomes" id="UP000016568">
    <property type="component" value="Unassembled WGS sequence"/>
</dbReference>
<keyword evidence="1" id="KW-0472">Membrane</keyword>
<dbReference type="InterPro" id="IPR052712">
    <property type="entry name" value="Acid_resist_chaperone_HdeD"/>
</dbReference>